<name>A0A1L9S4Q3_9EURO</name>
<dbReference type="OrthoDB" id="3922785at2759"/>
<gene>
    <name evidence="2" type="ORF">ASPZODRAFT_137492</name>
</gene>
<organism evidence="2 3">
    <name type="scientific">Penicilliopsis zonata CBS 506.65</name>
    <dbReference type="NCBI Taxonomy" id="1073090"/>
    <lineage>
        <taxon>Eukaryota</taxon>
        <taxon>Fungi</taxon>
        <taxon>Dikarya</taxon>
        <taxon>Ascomycota</taxon>
        <taxon>Pezizomycotina</taxon>
        <taxon>Eurotiomycetes</taxon>
        <taxon>Eurotiomycetidae</taxon>
        <taxon>Eurotiales</taxon>
        <taxon>Aspergillaceae</taxon>
        <taxon>Penicilliopsis</taxon>
    </lineage>
</organism>
<dbReference type="Proteomes" id="UP000184188">
    <property type="component" value="Unassembled WGS sequence"/>
</dbReference>
<dbReference type="EMBL" id="KV878369">
    <property type="protein sequence ID" value="OJJ42103.1"/>
    <property type="molecule type" value="Genomic_DNA"/>
</dbReference>
<keyword evidence="3" id="KW-1185">Reference proteome</keyword>
<protein>
    <submittedName>
        <fullName evidence="2">Uncharacterized protein</fullName>
    </submittedName>
</protein>
<dbReference type="VEuPathDB" id="FungiDB:ASPZODRAFT_137492"/>
<evidence type="ECO:0000256" key="1">
    <source>
        <dbReference type="SAM" id="MobiDB-lite"/>
    </source>
</evidence>
<feature type="region of interest" description="Disordered" evidence="1">
    <location>
        <begin position="89"/>
        <end position="108"/>
    </location>
</feature>
<dbReference type="GeneID" id="34610806"/>
<sequence length="454" mass="50103">MTNNPRFSRQYGRRYHSLDQAASIASLGERRLGKVRVDCKLRMSQAQWGTLNATETPAGILYMDLTFDQPVDCKLRRATVLVTLSASNLAAPPRHPGAGPGDNRDSHLLVTEHYGPQCLVGDDTRVESTKTYHLTPNLTVLGNGGGGVGVDRERRSTDTGRWTFTGRVRPGSGQDDGGNGPDGCYYRTLKWELTENHLETGPCLRPEFQTGFAFEYARRPFYMSININGELYRPSDRVKHRLSKLRFAREKPSVTLVDVRGTTQFTQRLDRVVVDLPTAMQQENSRHMAFRLLDIDQTSSPAEPEEAADSLGSLDVPSQSVAMDSPAALTAAIHLYSRDAPRPVPTTGASERVEVLEEQSSRTDVAEISPETDPNEVLNWVMESPVLLFLLQIIARMFLSPSRKPLATVSASDPALLNGSEMGIQPSQAADQKQHILLSLPKAPSEGVRKVKLN</sequence>
<proteinExistence type="predicted"/>
<evidence type="ECO:0000313" key="3">
    <source>
        <dbReference type="Proteomes" id="UP000184188"/>
    </source>
</evidence>
<dbReference type="AlphaFoldDB" id="A0A1L9S4Q3"/>
<dbReference type="RefSeq" id="XP_022576613.1">
    <property type="nucleotide sequence ID" value="XM_022724341.1"/>
</dbReference>
<evidence type="ECO:0000313" key="2">
    <source>
        <dbReference type="EMBL" id="OJJ42103.1"/>
    </source>
</evidence>
<accession>A0A1L9S4Q3</accession>
<reference evidence="3" key="1">
    <citation type="journal article" date="2017" name="Genome Biol.">
        <title>Comparative genomics reveals high biological diversity and specific adaptations in the industrially and medically important fungal genus Aspergillus.</title>
        <authorList>
            <person name="de Vries R.P."/>
            <person name="Riley R."/>
            <person name="Wiebenga A."/>
            <person name="Aguilar-Osorio G."/>
            <person name="Amillis S."/>
            <person name="Uchima C.A."/>
            <person name="Anderluh G."/>
            <person name="Asadollahi M."/>
            <person name="Askin M."/>
            <person name="Barry K."/>
            <person name="Battaglia E."/>
            <person name="Bayram O."/>
            <person name="Benocci T."/>
            <person name="Braus-Stromeyer S.A."/>
            <person name="Caldana C."/>
            <person name="Canovas D."/>
            <person name="Cerqueira G.C."/>
            <person name="Chen F."/>
            <person name="Chen W."/>
            <person name="Choi C."/>
            <person name="Clum A."/>
            <person name="Dos Santos R.A."/>
            <person name="Damasio A.R."/>
            <person name="Diallinas G."/>
            <person name="Emri T."/>
            <person name="Fekete E."/>
            <person name="Flipphi M."/>
            <person name="Freyberg S."/>
            <person name="Gallo A."/>
            <person name="Gournas C."/>
            <person name="Habgood R."/>
            <person name="Hainaut M."/>
            <person name="Harispe M.L."/>
            <person name="Henrissat B."/>
            <person name="Hilden K.S."/>
            <person name="Hope R."/>
            <person name="Hossain A."/>
            <person name="Karabika E."/>
            <person name="Karaffa L."/>
            <person name="Karanyi Z."/>
            <person name="Krasevec N."/>
            <person name="Kuo A."/>
            <person name="Kusch H."/>
            <person name="LaButti K."/>
            <person name="Lagendijk E.L."/>
            <person name="Lapidus A."/>
            <person name="Levasseur A."/>
            <person name="Lindquist E."/>
            <person name="Lipzen A."/>
            <person name="Logrieco A.F."/>
            <person name="MacCabe A."/>
            <person name="Maekelae M.R."/>
            <person name="Malavazi I."/>
            <person name="Melin P."/>
            <person name="Meyer V."/>
            <person name="Mielnichuk N."/>
            <person name="Miskei M."/>
            <person name="Molnar A.P."/>
            <person name="Mule G."/>
            <person name="Ngan C.Y."/>
            <person name="Orejas M."/>
            <person name="Orosz E."/>
            <person name="Ouedraogo J.P."/>
            <person name="Overkamp K.M."/>
            <person name="Park H.-S."/>
            <person name="Perrone G."/>
            <person name="Piumi F."/>
            <person name="Punt P.J."/>
            <person name="Ram A.F."/>
            <person name="Ramon A."/>
            <person name="Rauscher S."/>
            <person name="Record E."/>
            <person name="Riano-Pachon D.M."/>
            <person name="Robert V."/>
            <person name="Roehrig J."/>
            <person name="Ruller R."/>
            <person name="Salamov A."/>
            <person name="Salih N.S."/>
            <person name="Samson R.A."/>
            <person name="Sandor E."/>
            <person name="Sanguinetti M."/>
            <person name="Schuetze T."/>
            <person name="Sepcic K."/>
            <person name="Shelest E."/>
            <person name="Sherlock G."/>
            <person name="Sophianopoulou V."/>
            <person name="Squina F.M."/>
            <person name="Sun H."/>
            <person name="Susca A."/>
            <person name="Todd R.B."/>
            <person name="Tsang A."/>
            <person name="Unkles S.E."/>
            <person name="van de Wiele N."/>
            <person name="van Rossen-Uffink D."/>
            <person name="Oliveira J.V."/>
            <person name="Vesth T.C."/>
            <person name="Visser J."/>
            <person name="Yu J.-H."/>
            <person name="Zhou M."/>
            <person name="Andersen M.R."/>
            <person name="Archer D.B."/>
            <person name="Baker S.E."/>
            <person name="Benoit I."/>
            <person name="Brakhage A.A."/>
            <person name="Braus G.H."/>
            <person name="Fischer R."/>
            <person name="Frisvad J.C."/>
            <person name="Goldman G.H."/>
            <person name="Houbraken J."/>
            <person name="Oakley B."/>
            <person name="Pocsi I."/>
            <person name="Scazzocchio C."/>
            <person name="Seiboth B."/>
            <person name="vanKuyk P.A."/>
            <person name="Wortman J."/>
            <person name="Dyer P.S."/>
            <person name="Grigoriev I.V."/>
        </authorList>
    </citation>
    <scope>NUCLEOTIDE SEQUENCE [LARGE SCALE GENOMIC DNA]</scope>
    <source>
        <strain evidence="3">CBS 506.65</strain>
    </source>
</reference>